<feature type="transmembrane region" description="Helical" evidence="5">
    <location>
        <begin position="88"/>
        <end position="110"/>
    </location>
</feature>
<evidence type="ECO:0000256" key="2">
    <source>
        <dbReference type="ARBA" id="ARBA00022692"/>
    </source>
</evidence>
<keyword evidence="3 5" id="KW-1133">Transmembrane helix</keyword>
<evidence type="ECO:0000313" key="6">
    <source>
        <dbReference type="EMBL" id="KZP06544.1"/>
    </source>
</evidence>
<evidence type="ECO:0000256" key="1">
    <source>
        <dbReference type="ARBA" id="ARBA00004141"/>
    </source>
</evidence>
<feature type="non-terminal residue" evidence="6">
    <location>
        <position position="1"/>
    </location>
</feature>
<dbReference type="AlphaFoldDB" id="A0A167WVU9"/>
<dbReference type="PANTHER" id="PTHR23502:SF7">
    <property type="entry name" value="DRUG_PROTON ANTIPORTER YHK8-RELATED"/>
    <property type="match status" value="1"/>
</dbReference>
<accession>A0A167WVU9</accession>
<dbReference type="OrthoDB" id="3561359at2759"/>
<feature type="transmembrane region" description="Helical" evidence="5">
    <location>
        <begin position="58"/>
        <end position="76"/>
    </location>
</feature>
<dbReference type="GO" id="GO:0022857">
    <property type="term" value="F:transmembrane transporter activity"/>
    <property type="evidence" value="ECO:0007669"/>
    <property type="project" value="TreeGrafter"/>
</dbReference>
<comment type="subcellular location">
    <subcellularLocation>
        <location evidence="1">Membrane</location>
        <topology evidence="1">Multi-pass membrane protein</topology>
    </subcellularLocation>
</comment>
<evidence type="ECO:0000256" key="3">
    <source>
        <dbReference type="ARBA" id="ARBA00022989"/>
    </source>
</evidence>
<reference evidence="6 7" key="1">
    <citation type="journal article" date="2016" name="Mol. Biol. Evol.">
        <title>Comparative Genomics of Early-Diverging Mushroom-Forming Fungi Provides Insights into the Origins of Lignocellulose Decay Capabilities.</title>
        <authorList>
            <person name="Nagy L.G."/>
            <person name="Riley R."/>
            <person name="Tritt A."/>
            <person name="Adam C."/>
            <person name="Daum C."/>
            <person name="Floudas D."/>
            <person name="Sun H."/>
            <person name="Yadav J.S."/>
            <person name="Pangilinan J."/>
            <person name="Larsson K.H."/>
            <person name="Matsuura K."/>
            <person name="Barry K."/>
            <person name="Labutti K."/>
            <person name="Kuo R."/>
            <person name="Ohm R.A."/>
            <person name="Bhattacharya S.S."/>
            <person name="Shirouzu T."/>
            <person name="Yoshinaga Y."/>
            <person name="Martin F.M."/>
            <person name="Grigoriev I.V."/>
            <person name="Hibbett D.S."/>
        </authorList>
    </citation>
    <scope>NUCLEOTIDE SEQUENCE [LARGE SCALE GENOMIC DNA]</scope>
    <source>
        <strain evidence="6 7">CBS 109695</strain>
    </source>
</reference>
<dbReference type="GO" id="GO:0005886">
    <property type="term" value="C:plasma membrane"/>
    <property type="evidence" value="ECO:0007669"/>
    <property type="project" value="TreeGrafter"/>
</dbReference>
<dbReference type="Proteomes" id="UP000076532">
    <property type="component" value="Unassembled WGS sequence"/>
</dbReference>
<evidence type="ECO:0000313" key="7">
    <source>
        <dbReference type="Proteomes" id="UP000076532"/>
    </source>
</evidence>
<dbReference type="PANTHER" id="PTHR23502">
    <property type="entry name" value="MAJOR FACILITATOR SUPERFAMILY"/>
    <property type="match status" value="1"/>
</dbReference>
<evidence type="ECO:0000256" key="5">
    <source>
        <dbReference type="SAM" id="Phobius"/>
    </source>
</evidence>
<protein>
    <submittedName>
        <fullName evidence="6">Uncharacterized protein</fullName>
    </submittedName>
</protein>
<organism evidence="6 7">
    <name type="scientific">Athelia psychrophila</name>
    <dbReference type="NCBI Taxonomy" id="1759441"/>
    <lineage>
        <taxon>Eukaryota</taxon>
        <taxon>Fungi</taxon>
        <taxon>Dikarya</taxon>
        <taxon>Basidiomycota</taxon>
        <taxon>Agaricomycotina</taxon>
        <taxon>Agaricomycetes</taxon>
        <taxon>Agaricomycetidae</taxon>
        <taxon>Atheliales</taxon>
        <taxon>Atheliaceae</taxon>
        <taxon>Athelia</taxon>
    </lineage>
</organism>
<name>A0A167WVU9_9AGAM</name>
<evidence type="ECO:0000256" key="4">
    <source>
        <dbReference type="ARBA" id="ARBA00023136"/>
    </source>
</evidence>
<proteinExistence type="predicted"/>
<keyword evidence="7" id="KW-1185">Reference proteome</keyword>
<keyword evidence="4 5" id="KW-0472">Membrane</keyword>
<sequence>LVPETYTPFTHKWTAARLRASTHDERFDAPLDGNDIDVMRVVVVSCYKLFQRMTYDRMALLNAWNALLLGILYLAFQAFQFIFAKHGFTGGTLLGIEVGVVGTICHIPFWNRLFAKETLKSNGRPPPETPLYMGQFGRILVPIGLFAFAFKTYASVP</sequence>
<gene>
    <name evidence="6" type="ORF">FIBSPDRAFT_764258</name>
</gene>
<dbReference type="EMBL" id="KV417782">
    <property type="protein sequence ID" value="KZP06544.1"/>
    <property type="molecule type" value="Genomic_DNA"/>
</dbReference>
<dbReference type="STRING" id="436010.A0A167WVU9"/>
<keyword evidence="2 5" id="KW-0812">Transmembrane</keyword>